<keyword evidence="2" id="KW-0812">Transmembrane</keyword>
<keyword evidence="2" id="KW-1133">Transmembrane helix</keyword>
<evidence type="ECO:0000313" key="4">
    <source>
        <dbReference type="Proteomes" id="UP000176689"/>
    </source>
</evidence>
<proteinExistence type="predicted"/>
<dbReference type="Proteomes" id="UP000176689">
    <property type="component" value="Unassembled WGS sequence"/>
</dbReference>
<reference evidence="3 4" key="1">
    <citation type="journal article" date="2016" name="Nat. Commun.">
        <title>Thousands of microbial genomes shed light on interconnected biogeochemical processes in an aquifer system.</title>
        <authorList>
            <person name="Anantharaman K."/>
            <person name="Brown C.T."/>
            <person name="Hug L.A."/>
            <person name="Sharon I."/>
            <person name="Castelle C.J."/>
            <person name="Probst A.J."/>
            <person name="Thomas B.C."/>
            <person name="Singh A."/>
            <person name="Wilkins M.J."/>
            <person name="Karaoz U."/>
            <person name="Brodie E.L."/>
            <person name="Williams K.H."/>
            <person name="Hubbard S.S."/>
            <person name="Banfield J.F."/>
        </authorList>
    </citation>
    <scope>NUCLEOTIDE SEQUENCE [LARGE SCALE GENOMIC DNA]</scope>
</reference>
<protein>
    <recommendedName>
        <fullName evidence="5">DUF11 domain-containing protein</fullName>
    </recommendedName>
</protein>
<name>A0A1F6EBS8_9BACT</name>
<dbReference type="EMBL" id="MFLP01000015">
    <property type="protein sequence ID" value="OGG71119.1"/>
    <property type="molecule type" value="Genomic_DNA"/>
</dbReference>
<evidence type="ECO:0008006" key="5">
    <source>
        <dbReference type="Google" id="ProtNLM"/>
    </source>
</evidence>
<sequence>MQEPSDEYEKIERLRRAMYSRSLSPKFKDRPRRPLESGKSQVGEDWEREEPEVPSSLIAPRNIGAGRSAMRWFLIATVAFFVGAVGFFAYYFTIGGGASFASSPGDIGISISGPLHVAGGESAELQVAISNRNRAALELADLIVTYPPGTRSPSDLKSDVPSQRIPLGTIESGGMRQVPIRAVFAGAEGQRATVKVELEYRLAGSSAIFVASSDYEIVFSSSPLSISLEGNSETVSGQPILLTINVTSNAAVPVKDVLLSIGYPFGFVFSSADPNPARAGVWELGDITPGRTVRVAVRGTLTGESGDERVFRATIGTRKTQNSPGIDTPLSDNSYRVLVSQPFLGLGISVNKKGGAGVIVAPGGDVDVTIAWQNNLSTAITDAVIVARLSGVQIDGETVRVAEGFYRSSDSAVLWDKTTTAGALSNLPSGAKGEVTFSFKMPPSEVLAMLKNPNLTITVNAAGKRLSESGVPENLQSAKAQTIKVASDLQVYAQGLYYGNPFGSVGPMPPKSGMETTYAVVFAVTNTTNKIKDAKLTATLPSYVRWLGMYTPSSSENVTFNKDNGTISWSVGDIESGAGVSAPLRQVAIAIGFTPSTSQIGESPVLMQDITLTGTDTSTNAPVTRTTKDITTNIQGDKGFKSADSTVVR</sequence>
<feature type="region of interest" description="Disordered" evidence="1">
    <location>
        <begin position="22"/>
        <end position="53"/>
    </location>
</feature>
<comment type="caution">
    <text evidence="3">The sequence shown here is derived from an EMBL/GenBank/DDBJ whole genome shotgun (WGS) entry which is preliminary data.</text>
</comment>
<evidence type="ECO:0000256" key="1">
    <source>
        <dbReference type="SAM" id="MobiDB-lite"/>
    </source>
</evidence>
<feature type="transmembrane region" description="Helical" evidence="2">
    <location>
        <begin position="72"/>
        <end position="92"/>
    </location>
</feature>
<accession>A0A1F6EBS8</accession>
<dbReference type="AlphaFoldDB" id="A0A1F6EBS8"/>
<gene>
    <name evidence="3" type="ORF">A3F27_01975</name>
</gene>
<keyword evidence="2" id="KW-0472">Membrane</keyword>
<evidence type="ECO:0000313" key="3">
    <source>
        <dbReference type="EMBL" id="OGG71119.1"/>
    </source>
</evidence>
<feature type="compositionally biased region" description="Basic and acidic residues" evidence="1">
    <location>
        <begin position="26"/>
        <end position="36"/>
    </location>
</feature>
<evidence type="ECO:0000256" key="2">
    <source>
        <dbReference type="SAM" id="Phobius"/>
    </source>
</evidence>
<organism evidence="3 4">
    <name type="scientific">Candidatus Kaiserbacteria bacterium RIFCSPHIGHO2_12_FULL_53_13</name>
    <dbReference type="NCBI Taxonomy" id="1798502"/>
    <lineage>
        <taxon>Bacteria</taxon>
        <taxon>Candidatus Kaiseribacteriota</taxon>
    </lineage>
</organism>